<dbReference type="AlphaFoldDB" id="A0A9W8MG10"/>
<proteinExistence type="predicted"/>
<feature type="non-terminal residue" evidence="2">
    <location>
        <position position="1"/>
    </location>
</feature>
<evidence type="ECO:0000313" key="2">
    <source>
        <dbReference type="EMBL" id="KAJ2930605.1"/>
    </source>
</evidence>
<evidence type="ECO:0000313" key="3">
    <source>
        <dbReference type="Proteomes" id="UP001140091"/>
    </source>
</evidence>
<dbReference type="EMBL" id="JANBPK010000828">
    <property type="protein sequence ID" value="KAJ2930605.1"/>
    <property type="molecule type" value="Genomic_DNA"/>
</dbReference>
<keyword evidence="3" id="KW-1185">Reference proteome</keyword>
<name>A0A9W8MG10_9AGAR</name>
<sequence>MPHDTRDEEEEEEDEDITKYESEIPPTPAHLLAEIPQPGTWETWRDPAWKKYALKLDGQFDEILSYHYKLVEAIPANDELLREVEEIVKKAWSLRHEYTLRYSEFTEDPKLSREHCRNYAKQLHELQQFHLTKLDLRHPSNTTILGLSPIDNHILLM</sequence>
<feature type="compositionally biased region" description="Acidic residues" evidence="1">
    <location>
        <begin position="7"/>
        <end position="16"/>
    </location>
</feature>
<gene>
    <name evidence="2" type="ORF">H1R20_g6491</name>
</gene>
<evidence type="ECO:0000256" key="1">
    <source>
        <dbReference type="SAM" id="MobiDB-lite"/>
    </source>
</evidence>
<dbReference type="Proteomes" id="UP001140091">
    <property type="component" value="Unassembled WGS sequence"/>
</dbReference>
<organism evidence="2 3">
    <name type="scientific">Candolleomyces eurysporus</name>
    <dbReference type="NCBI Taxonomy" id="2828524"/>
    <lineage>
        <taxon>Eukaryota</taxon>
        <taxon>Fungi</taxon>
        <taxon>Dikarya</taxon>
        <taxon>Basidiomycota</taxon>
        <taxon>Agaricomycotina</taxon>
        <taxon>Agaricomycetes</taxon>
        <taxon>Agaricomycetidae</taxon>
        <taxon>Agaricales</taxon>
        <taxon>Agaricineae</taxon>
        <taxon>Psathyrellaceae</taxon>
        <taxon>Candolleomyces</taxon>
    </lineage>
</organism>
<accession>A0A9W8MG10</accession>
<feature type="region of interest" description="Disordered" evidence="1">
    <location>
        <begin position="1"/>
        <end position="29"/>
    </location>
</feature>
<protein>
    <submittedName>
        <fullName evidence="2">Uncharacterized protein</fullName>
    </submittedName>
</protein>
<dbReference type="OrthoDB" id="10350739at2759"/>
<comment type="caution">
    <text evidence="2">The sequence shown here is derived from an EMBL/GenBank/DDBJ whole genome shotgun (WGS) entry which is preliminary data.</text>
</comment>
<reference evidence="2" key="1">
    <citation type="submission" date="2022-06" db="EMBL/GenBank/DDBJ databases">
        <title>Genome Sequence of Candolleomyces eurysporus.</title>
        <authorList>
            <person name="Buettner E."/>
        </authorList>
    </citation>
    <scope>NUCLEOTIDE SEQUENCE</scope>
    <source>
        <strain evidence="2">VTCC 930004</strain>
    </source>
</reference>